<organism evidence="2 3">
    <name type="scientific">Volvox reticuliferus</name>
    <dbReference type="NCBI Taxonomy" id="1737510"/>
    <lineage>
        <taxon>Eukaryota</taxon>
        <taxon>Viridiplantae</taxon>
        <taxon>Chlorophyta</taxon>
        <taxon>core chlorophytes</taxon>
        <taxon>Chlorophyceae</taxon>
        <taxon>CS clade</taxon>
        <taxon>Chlamydomonadales</taxon>
        <taxon>Volvocaceae</taxon>
        <taxon>Volvox</taxon>
    </lineage>
</organism>
<gene>
    <name evidence="2" type="ORF">Vretifemale_16192</name>
</gene>
<dbReference type="OrthoDB" id="538642at2759"/>
<feature type="compositionally biased region" description="Basic and acidic residues" evidence="1">
    <location>
        <begin position="14"/>
        <end position="28"/>
    </location>
</feature>
<feature type="region of interest" description="Disordered" evidence="1">
    <location>
        <begin position="648"/>
        <end position="704"/>
    </location>
</feature>
<feature type="compositionally biased region" description="Polar residues" evidence="1">
    <location>
        <begin position="388"/>
        <end position="399"/>
    </location>
</feature>
<feature type="region of interest" description="Disordered" evidence="1">
    <location>
        <begin position="301"/>
        <end position="368"/>
    </location>
</feature>
<feature type="region of interest" description="Disordered" evidence="1">
    <location>
        <begin position="771"/>
        <end position="856"/>
    </location>
</feature>
<feature type="compositionally biased region" description="Low complexity" evidence="1">
    <location>
        <begin position="318"/>
        <end position="341"/>
    </location>
</feature>
<accession>A0A8J4LTM6</accession>
<feature type="region of interest" description="Disordered" evidence="1">
    <location>
        <begin position="556"/>
        <end position="579"/>
    </location>
</feature>
<sequence length="894" mass="93342">MKKTSYHVNPAVNKWEEEQRRARMEKMIQRAKSTLPPEARGGSKPSGPKKPSPYSAENNAAKVMQKRSTGGQGTPAGAAAMDVQELDSLIYNRVQEILGTPLMRRAAAARAASKGATTQKTPQSGRGGRRPAWNDDWSAQTANSPAKHEERCIGDVGARRGTSNPPYERSSSKSTTGSTRAGPTHAHTGTPTKGKRIPAPTHIDIPVSGIGTGMPLQRRPGARIQTTEERVILLPSPSPVAAATKGPMARPTSSRYGSAAGALAGGEALEPPPGASGHLLEQSVVAAIEALNPQALGAREAASRIVQNQQSHSKDRLGSGPDASPSGAGSIGGVSVAASSSYHSHHDRMVAKRLSDSVSGGGAAGVGSRDASLMQSLAAAAGVSQGVLPTTSVTNSSSRRPPLAPAQRASGRGIPQAPQCGRLTSKGRDEEEEDDAYTDDDFEEYDSTEDEHQHSAQRLEPESNNEDGFLARESDSGAGGVAPDIALLRDSVNALNELVQLKIQQELARSQQQQLMLQEPVLNRQSSQAGRLIDPGEQRQVPPAEMLASLALVGSEEPDGRGVQGPGRVDPTMSSLGDGLRQSDLDYLARLGGGEPHEGLEVATSTDERPFMIEPGAPAGTVKAWGDRHAWATENGADSGATGLQKLRARQDRERQQQGSSVGTKMQSQQVVRGEAPLSLKESERTTRMPGSASGAAAAQGDEDSVLLGETFTPRHRTGPAAQMQAVSNALAALASSGQLSSGDAQELRNQTDALYGSLVQLHDLMNGPRGVELCSSSPSSGGGRAAGFTPTALSPEDSPSQSLRRRAGTPQGSVEGYPAKPTLQRTNNLGDGESISRPKPAGGTEGPGGASSHLELTPKHRLVAEDVAWMAGLMQSLSKSLQVDNGEVAMLGL</sequence>
<keyword evidence="3" id="KW-1185">Reference proteome</keyword>
<reference evidence="2" key="1">
    <citation type="journal article" date="2021" name="Proc. Natl. Acad. Sci. U.S.A.">
        <title>Three genomes in the algal genus Volvox reveal the fate of a haploid sex-determining region after a transition to homothallism.</title>
        <authorList>
            <person name="Yamamoto K."/>
            <person name="Hamaji T."/>
            <person name="Kawai-Toyooka H."/>
            <person name="Matsuzaki R."/>
            <person name="Takahashi F."/>
            <person name="Nishimura Y."/>
            <person name="Kawachi M."/>
            <person name="Noguchi H."/>
            <person name="Minakuchi Y."/>
            <person name="Umen J.G."/>
            <person name="Toyoda A."/>
            <person name="Nozaki H."/>
        </authorList>
    </citation>
    <scope>NUCLEOTIDE SEQUENCE</scope>
    <source>
        <strain evidence="2">NIES-3786</strain>
    </source>
</reference>
<feature type="region of interest" description="Disordered" evidence="1">
    <location>
        <begin position="388"/>
        <end position="477"/>
    </location>
</feature>
<dbReference type="AlphaFoldDB" id="A0A8J4LTM6"/>
<comment type="caution">
    <text evidence="2">The sequence shown here is derived from an EMBL/GenBank/DDBJ whole genome shotgun (WGS) entry which is preliminary data.</text>
</comment>
<dbReference type="EMBL" id="BNCP01000043">
    <property type="protein sequence ID" value="GIL88252.1"/>
    <property type="molecule type" value="Genomic_DNA"/>
</dbReference>
<evidence type="ECO:0000256" key="1">
    <source>
        <dbReference type="SAM" id="MobiDB-lite"/>
    </source>
</evidence>
<feature type="compositionally biased region" description="Polar residues" evidence="1">
    <location>
        <begin position="657"/>
        <end position="671"/>
    </location>
</feature>
<feature type="compositionally biased region" description="Low complexity" evidence="1">
    <location>
        <begin position="257"/>
        <end position="269"/>
    </location>
</feature>
<evidence type="ECO:0000313" key="3">
    <source>
        <dbReference type="Proteomes" id="UP000747110"/>
    </source>
</evidence>
<name>A0A8J4LTM6_9CHLO</name>
<feature type="region of interest" description="Disordered" evidence="1">
    <location>
        <begin position="1"/>
        <end position="79"/>
    </location>
</feature>
<feature type="compositionally biased region" description="Basic and acidic residues" evidence="1">
    <location>
        <begin position="450"/>
        <end position="461"/>
    </location>
</feature>
<feature type="compositionally biased region" description="Polar residues" evidence="1">
    <location>
        <begin position="115"/>
        <end position="124"/>
    </location>
</feature>
<evidence type="ECO:0000313" key="2">
    <source>
        <dbReference type="EMBL" id="GIL88252.1"/>
    </source>
</evidence>
<feature type="compositionally biased region" description="Acidic residues" evidence="1">
    <location>
        <begin position="430"/>
        <end position="449"/>
    </location>
</feature>
<dbReference type="Proteomes" id="UP000747110">
    <property type="component" value="Unassembled WGS sequence"/>
</dbReference>
<feature type="region of interest" description="Disordered" evidence="1">
    <location>
        <begin position="104"/>
        <end position="276"/>
    </location>
</feature>
<protein>
    <submittedName>
        <fullName evidence="2">Uncharacterized protein</fullName>
    </submittedName>
</protein>
<proteinExistence type="predicted"/>